<dbReference type="CDD" id="cd07185">
    <property type="entry name" value="OmpA_C-like"/>
    <property type="match status" value="1"/>
</dbReference>
<dbReference type="InterPro" id="IPR000421">
    <property type="entry name" value="FA58C"/>
</dbReference>
<dbReference type="InterPro" id="IPR050330">
    <property type="entry name" value="Bact_OuterMem_StrucFunc"/>
</dbReference>
<evidence type="ECO:0000313" key="6">
    <source>
        <dbReference type="EMBL" id="RAV97617.1"/>
    </source>
</evidence>
<dbReference type="PANTHER" id="PTHR30329:SF21">
    <property type="entry name" value="LIPOPROTEIN YIAD-RELATED"/>
    <property type="match status" value="1"/>
</dbReference>
<dbReference type="Pfam" id="PF00691">
    <property type="entry name" value="OmpA"/>
    <property type="match status" value="1"/>
</dbReference>
<dbReference type="InterPro" id="IPR006664">
    <property type="entry name" value="OMP_bac"/>
</dbReference>
<dbReference type="InterPro" id="IPR008979">
    <property type="entry name" value="Galactose-bd-like_sf"/>
</dbReference>
<reference evidence="6 7" key="1">
    <citation type="submission" date="2018-06" db="EMBL/GenBank/DDBJ databases">
        <title>Chryseolinea flavus sp. nov., a member of the phylum Bacteroidetes isolated from soil.</title>
        <authorList>
            <person name="Li Y."/>
            <person name="Wang J."/>
        </authorList>
    </citation>
    <scope>NUCLEOTIDE SEQUENCE [LARGE SCALE GENOMIC DNA]</scope>
    <source>
        <strain evidence="6 7">SDU1-6</strain>
    </source>
</reference>
<evidence type="ECO:0000256" key="4">
    <source>
        <dbReference type="PROSITE-ProRule" id="PRU00473"/>
    </source>
</evidence>
<dbReference type="SUPFAM" id="SSF49785">
    <property type="entry name" value="Galactose-binding domain-like"/>
    <property type="match status" value="1"/>
</dbReference>
<feature type="domain" description="OmpA-like" evidence="5">
    <location>
        <begin position="319"/>
        <end position="431"/>
    </location>
</feature>
<proteinExistence type="predicted"/>
<dbReference type="PANTHER" id="PTHR30329">
    <property type="entry name" value="STATOR ELEMENT OF FLAGELLAR MOTOR COMPLEX"/>
    <property type="match status" value="1"/>
</dbReference>
<name>A0A364XTX0_9BACT</name>
<evidence type="ECO:0000313" key="7">
    <source>
        <dbReference type="Proteomes" id="UP000251889"/>
    </source>
</evidence>
<sequence>MTTMITQLLNSKNKTVSTLLLIFFIGQAFAQNKNLVSLASGVKILKAPASYAEFTERSSYVLYSPSSLIDESDKIWCSKGTTFPMEFVFELTELCKINKLFFNNVCENYDGIHTKELKVEYSSKSANEDYKLFGNYTLSKNKINEYPVDAEARWIKLTILSNYGNKEYVELSEFKVFCHPAQELSSTIRIDGTWHTNWQDIIFHQTGNTFTGDYEYDGVVGKVTNGVITRNELFFHWKEGNRQGTAKLYLNAEGNRLSGDWINSNNSGDFGVWEMQRKRAIGIDYKSRENANIVSASPIIPEKVVRDEAIEFDGQKIEIGENIVFNNVIFVQSKAILLESSYSELDKLVEILLKNENLKVELSGHTDNQGNVNLNIKLSEERVETVKKYFVAKGIASKRISGKGYGPSKPINDNKNELERKLNRRVEFKLF</sequence>
<evidence type="ECO:0000259" key="5">
    <source>
        <dbReference type="PROSITE" id="PS51123"/>
    </source>
</evidence>
<evidence type="ECO:0000256" key="2">
    <source>
        <dbReference type="ARBA" id="ARBA00023136"/>
    </source>
</evidence>
<accession>A0A364XTX0</accession>
<comment type="subcellular location">
    <subcellularLocation>
        <location evidence="1">Cell outer membrane</location>
    </subcellularLocation>
</comment>
<dbReference type="PROSITE" id="PS51123">
    <property type="entry name" value="OMPA_2"/>
    <property type="match status" value="1"/>
</dbReference>
<dbReference type="Gene3D" id="3.30.1330.60">
    <property type="entry name" value="OmpA-like domain"/>
    <property type="match status" value="1"/>
</dbReference>
<keyword evidence="7" id="KW-1185">Reference proteome</keyword>
<dbReference type="PRINTS" id="PR01021">
    <property type="entry name" value="OMPADOMAIN"/>
</dbReference>
<keyword evidence="2 4" id="KW-0472">Membrane</keyword>
<evidence type="ECO:0000256" key="1">
    <source>
        <dbReference type="ARBA" id="ARBA00004442"/>
    </source>
</evidence>
<dbReference type="GO" id="GO:0009279">
    <property type="term" value="C:cell outer membrane"/>
    <property type="evidence" value="ECO:0007669"/>
    <property type="project" value="UniProtKB-SubCell"/>
</dbReference>
<dbReference type="Proteomes" id="UP000251889">
    <property type="component" value="Unassembled WGS sequence"/>
</dbReference>
<dbReference type="EMBL" id="QMFY01000034">
    <property type="protein sequence ID" value="RAV97617.1"/>
    <property type="molecule type" value="Genomic_DNA"/>
</dbReference>
<organism evidence="6 7">
    <name type="scientific">Pseudochryseolinea flava</name>
    <dbReference type="NCBI Taxonomy" id="2059302"/>
    <lineage>
        <taxon>Bacteria</taxon>
        <taxon>Pseudomonadati</taxon>
        <taxon>Bacteroidota</taxon>
        <taxon>Cytophagia</taxon>
        <taxon>Cytophagales</taxon>
        <taxon>Fulvivirgaceae</taxon>
        <taxon>Pseudochryseolinea</taxon>
    </lineage>
</organism>
<dbReference type="InterPro" id="IPR036737">
    <property type="entry name" value="OmpA-like_sf"/>
</dbReference>
<protein>
    <recommendedName>
        <fullName evidence="5">OmpA-like domain-containing protein</fullName>
    </recommendedName>
</protein>
<evidence type="ECO:0000256" key="3">
    <source>
        <dbReference type="ARBA" id="ARBA00023237"/>
    </source>
</evidence>
<comment type="caution">
    <text evidence="6">The sequence shown here is derived from an EMBL/GenBank/DDBJ whole genome shotgun (WGS) entry which is preliminary data.</text>
</comment>
<dbReference type="Pfam" id="PF00754">
    <property type="entry name" value="F5_F8_type_C"/>
    <property type="match status" value="1"/>
</dbReference>
<dbReference type="InterPro" id="IPR006665">
    <property type="entry name" value="OmpA-like"/>
</dbReference>
<dbReference type="AlphaFoldDB" id="A0A364XTX0"/>
<gene>
    <name evidence="6" type="ORF">DQQ10_27525</name>
</gene>
<dbReference type="SUPFAM" id="SSF103088">
    <property type="entry name" value="OmpA-like"/>
    <property type="match status" value="1"/>
</dbReference>
<keyword evidence="3" id="KW-0998">Cell outer membrane</keyword>
<dbReference type="Gene3D" id="2.60.120.260">
    <property type="entry name" value="Galactose-binding domain-like"/>
    <property type="match status" value="1"/>
</dbReference>
<dbReference type="OrthoDB" id="611024at2"/>